<evidence type="ECO:0000256" key="1">
    <source>
        <dbReference type="SAM" id="Phobius"/>
    </source>
</evidence>
<dbReference type="Proteomes" id="UP000541444">
    <property type="component" value="Unassembled WGS sequence"/>
</dbReference>
<keyword evidence="3" id="KW-1185">Reference proteome</keyword>
<comment type="caution">
    <text evidence="2">The sequence shown here is derived from an EMBL/GenBank/DDBJ whole genome shotgun (WGS) entry which is preliminary data.</text>
</comment>
<reference evidence="2 3" key="1">
    <citation type="journal article" date="2020" name="IScience">
        <title>Genome Sequencing of the Endangered Kingdonia uniflora (Circaeasteraceae, Ranunculales) Reveals Potential Mechanisms of Evolutionary Specialization.</title>
        <authorList>
            <person name="Sun Y."/>
            <person name="Deng T."/>
            <person name="Zhang A."/>
            <person name="Moore M.J."/>
            <person name="Landis J.B."/>
            <person name="Lin N."/>
            <person name="Zhang H."/>
            <person name="Zhang X."/>
            <person name="Huang J."/>
            <person name="Zhang X."/>
            <person name="Sun H."/>
            <person name="Wang H."/>
        </authorList>
    </citation>
    <scope>NUCLEOTIDE SEQUENCE [LARGE SCALE GENOMIC DNA]</scope>
    <source>
        <strain evidence="2">TB1705</strain>
        <tissue evidence="2">Leaf</tissue>
    </source>
</reference>
<evidence type="ECO:0000313" key="2">
    <source>
        <dbReference type="EMBL" id="KAF6139415.1"/>
    </source>
</evidence>
<accession>A0A7J7L9V6</accession>
<dbReference type="AlphaFoldDB" id="A0A7J7L9V6"/>
<keyword evidence="1" id="KW-1133">Transmembrane helix</keyword>
<keyword evidence="1" id="KW-0472">Membrane</keyword>
<proteinExistence type="predicted"/>
<feature type="transmembrane region" description="Helical" evidence="1">
    <location>
        <begin position="12"/>
        <end position="35"/>
    </location>
</feature>
<gene>
    <name evidence="2" type="ORF">GIB67_026257</name>
</gene>
<keyword evidence="1" id="KW-0812">Transmembrane</keyword>
<organism evidence="2 3">
    <name type="scientific">Kingdonia uniflora</name>
    <dbReference type="NCBI Taxonomy" id="39325"/>
    <lineage>
        <taxon>Eukaryota</taxon>
        <taxon>Viridiplantae</taxon>
        <taxon>Streptophyta</taxon>
        <taxon>Embryophyta</taxon>
        <taxon>Tracheophyta</taxon>
        <taxon>Spermatophyta</taxon>
        <taxon>Magnoliopsida</taxon>
        <taxon>Ranunculales</taxon>
        <taxon>Circaeasteraceae</taxon>
        <taxon>Kingdonia</taxon>
    </lineage>
</organism>
<evidence type="ECO:0000313" key="3">
    <source>
        <dbReference type="Proteomes" id="UP000541444"/>
    </source>
</evidence>
<name>A0A7J7L9V6_9MAGN</name>
<dbReference type="EMBL" id="JACGCM010002493">
    <property type="protein sequence ID" value="KAF6139415.1"/>
    <property type="molecule type" value="Genomic_DNA"/>
</dbReference>
<sequence>MGRCWEISRWAYLSLLASLPSVLLLLRALNIALAWVGRLPGLRETRWLPFKPFLMMRFLGCWMLDGKM</sequence>
<protein>
    <submittedName>
        <fullName evidence="2">Uncharacterized protein</fullName>
    </submittedName>
</protein>